<name>A0A9Q0RM17_BLOTA</name>
<accession>A0A9Q0RM17</accession>
<sequence>MSTSSSCEYQTLPLPPPPPHLRIPIDLNPPQCPPRMQRPTLYSPFAPSSSSPSSASSASSYSSNHLPPPPPSTQTNSNYGTYQNVSNLYSNYAVPSQLGLNMASNYTNHQTNNYGPSPVHCITLDLEKDEKGELGIFITGRMTADGTMGYVVACLETESPAHRCGQIEKNDEVLTINGILLRGLKVDEALRHLKSPEKSVRIVLVKQRAAPIHSIYSNTRHTSSSQYNGTKRANNNSHLIGNDIDHHSTNGIYESTINHHTGDIDLDKMATLSIRAGNLNNVTNKDSDGNKCSTLTRSKSAPSSKSKKGLGARLVSLLTQRKKSNTTATATTTISSSSSSSAISATGSDEDSINNNHQHTISNGRKTRSKSTGHMSASISVPAGLAPVSHHGTTDTSNKSSASSTSTSSTATLTMATNGGGMNNGTLQRNRYISLSDVHGNSIYGQYGTVNHNNNGYSNNERVQYQPIPRQHQDRLYNPYVALQLKQPPNNSNNNKNQNNSSTMATTQMYNGASPLSNALCTLPRSHRMKPSLHLPVLPMNGTNIGDKSTNHSYVDSLLSPTLPPSLTITTNGGDINSYRSSRLFVKNGQRQTQLNGYHHQHHNNNNNNNHYNPQTTMTLNPKVLSEHPINENGGDNLTLTFKKGVNCKALGFSIVGGIDSPRGEMAIFVKTIFPEGQASETGLLHEGDQILFINGQSTDNLTHSEVLQMFKRVKQGDIVLHIMRKHRTTNLSSNKSNGD</sequence>
<dbReference type="InterPro" id="IPR036034">
    <property type="entry name" value="PDZ_sf"/>
</dbReference>
<dbReference type="CDD" id="cd00136">
    <property type="entry name" value="PDZ_canonical"/>
    <property type="match status" value="1"/>
</dbReference>
<dbReference type="SMART" id="SM00228">
    <property type="entry name" value="PDZ"/>
    <property type="match status" value="2"/>
</dbReference>
<dbReference type="OMA" id="MFKRVKQ"/>
<dbReference type="PANTHER" id="PTHR11324">
    <property type="entry name" value="IL16-RELATED"/>
    <property type="match status" value="1"/>
</dbReference>
<reference evidence="3" key="1">
    <citation type="submission" date="2022-12" db="EMBL/GenBank/DDBJ databases">
        <title>Genome assemblies of Blomia tropicalis.</title>
        <authorList>
            <person name="Cui Y."/>
        </authorList>
    </citation>
    <scope>NUCLEOTIDE SEQUENCE</scope>
    <source>
        <tissue evidence="3">Adult mites</tissue>
    </source>
</reference>
<gene>
    <name evidence="3" type="ORF">RDWZM_004852</name>
</gene>
<organism evidence="3 4">
    <name type="scientific">Blomia tropicalis</name>
    <name type="common">Mite</name>
    <dbReference type="NCBI Taxonomy" id="40697"/>
    <lineage>
        <taxon>Eukaryota</taxon>
        <taxon>Metazoa</taxon>
        <taxon>Ecdysozoa</taxon>
        <taxon>Arthropoda</taxon>
        <taxon>Chelicerata</taxon>
        <taxon>Arachnida</taxon>
        <taxon>Acari</taxon>
        <taxon>Acariformes</taxon>
        <taxon>Sarcoptiformes</taxon>
        <taxon>Astigmata</taxon>
        <taxon>Glycyphagoidea</taxon>
        <taxon>Echimyopodidae</taxon>
        <taxon>Blomia</taxon>
    </lineage>
</organism>
<dbReference type="Proteomes" id="UP001142055">
    <property type="component" value="Chromosome 2"/>
</dbReference>
<keyword evidence="4" id="KW-1185">Reference proteome</keyword>
<feature type="domain" description="PDZ" evidence="2">
    <location>
        <begin position="123"/>
        <end position="208"/>
    </location>
</feature>
<feature type="domain" description="PDZ" evidence="2">
    <location>
        <begin position="639"/>
        <end position="713"/>
    </location>
</feature>
<feature type="region of interest" description="Disordered" evidence="1">
    <location>
        <begin position="1"/>
        <end position="81"/>
    </location>
</feature>
<dbReference type="Gene3D" id="2.30.42.10">
    <property type="match status" value="2"/>
</dbReference>
<feature type="compositionally biased region" description="Polar residues" evidence="1">
    <location>
        <begin position="353"/>
        <end position="364"/>
    </location>
</feature>
<dbReference type="AlphaFoldDB" id="A0A9Q0RM17"/>
<evidence type="ECO:0000313" key="4">
    <source>
        <dbReference type="Proteomes" id="UP001142055"/>
    </source>
</evidence>
<dbReference type="EMBL" id="JAPWDV010000002">
    <property type="protein sequence ID" value="KAJ6219040.1"/>
    <property type="molecule type" value="Genomic_DNA"/>
</dbReference>
<comment type="caution">
    <text evidence="3">The sequence shown here is derived from an EMBL/GenBank/DDBJ whole genome shotgun (WGS) entry which is preliminary data.</text>
</comment>
<feature type="compositionally biased region" description="Low complexity" evidence="1">
    <location>
        <begin position="326"/>
        <end position="346"/>
    </location>
</feature>
<proteinExistence type="predicted"/>
<dbReference type="Pfam" id="PF00595">
    <property type="entry name" value="PDZ"/>
    <property type="match status" value="2"/>
</dbReference>
<feature type="compositionally biased region" description="Low complexity" evidence="1">
    <location>
        <begin position="394"/>
        <end position="417"/>
    </location>
</feature>
<dbReference type="PROSITE" id="PS50106">
    <property type="entry name" value="PDZ"/>
    <property type="match status" value="2"/>
</dbReference>
<dbReference type="PANTHER" id="PTHR11324:SF16">
    <property type="entry name" value="PDZ DOMAIN-CONTAINING PROTEIN 2"/>
    <property type="match status" value="1"/>
</dbReference>
<protein>
    <recommendedName>
        <fullName evidence="2">PDZ domain-containing protein</fullName>
    </recommendedName>
</protein>
<evidence type="ECO:0000313" key="3">
    <source>
        <dbReference type="EMBL" id="KAJ6219040.1"/>
    </source>
</evidence>
<dbReference type="InterPro" id="IPR001478">
    <property type="entry name" value="PDZ"/>
</dbReference>
<feature type="compositionally biased region" description="Low complexity" evidence="1">
    <location>
        <begin position="43"/>
        <end position="65"/>
    </location>
</feature>
<feature type="region of interest" description="Disordered" evidence="1">
    <location>
        <begin position="279"/>
        <end position="425"/>
    </location>
</feature>
<dbReference type="SUPFAM" id="SSF50156">
    <property type="entry name" value="PDZ domain-like"/>
    <property type="match status" value="2"/>
</dbReference>
<evidence type="ECO:0000259" key="2">
    <source>
        <dbReference type="PROSITE" id="PS50106"/>
    </source>
</evidence>
<evidence type="ECO:0000256" key="1">
    <source>
        <dbReference type="SAM" id="MobiDB-lite"/>
    </source>
</evidence>
<feature type="compositionally biased region" description="Polar residues" evidence="1">
    <location>
        <begin position="279"/>
        <end position="297"/>
    </location>
</feature>